<dbReference type="EMBL" id="UGMS01000003">
    <property type="protein sequence ID" value="STW79156.1"/>
    <property type="molecule type" value="Genomic_DNA"/>
</dbReference>
<gene>
    <name evidence="1" type="ORF">NCTC11685_06483</name>
</gene>
<sequence length="31" mass="3304">MPGSNKVAIFAWLTDSAAASIHCRSLYAPKP</sequence>
<proteinExistence type="predicted"/>
<name>A0A7H4PL83_9ENTR</name>
<dbReference type="Proteomes" id="UP000254863">
    <property type="component" value="Unassembled WGS sequence"/>
</dbReference>
<protein>
    <submittedName>
        <fullName evidence="1">Uncharacterized protein</fullName>
    </submittedName>
</protein>
<accession>A0A7H4PL83</accession>
<evidence type="ECO:0000313" key="1">
    <source>
        <dbReference type="EMBL" id="STW79156.1"/>
    </source>
</evidence>
<organism evidence="1 2">
    <name type="scientific">Klebsiella michiganensis</name>
    <dbReference type="NCBI Taxonomy" id="1134687"/>
    <lineage>
        <taxon>Bacteria</taxon>
        <taxon>Pseudomonadati</taxon>
        <taxon>Pseudomonadota</taxon>
        <taxon>Gammaproteobacteria</taxon>
        <taxon>Enterobacterales</taxon>
        <taxon>Enterobacteriaceae</taxon>
        <taxon>Klebsiella/Raoultella group</taxon>
        <taxon>Klebsiella</taxon>
    </lineage>
</organism>
<dbReference type="AlphaFoldDB" id="A0A7H4PL83"/>
<comment type="caution">
    <text evidence="1">The sequence shown here is derived from an EMBL/GenBank/DDBJ whole genome shotgun (WGS) entry which is preliminary data.</text>
</comment>
<evidence type="ECO:0000313" key="2">
    <source>
        <dbReference type="Proteomes" id="UP000254863"/>
    </source>
</evidence>
<reference evidence="1 2" key="1">
    <citation type="submission" date="2018-06" db="EMBL/GenBank/DDBJ databases">
        <authorList>
            <consortium name="Pathogen Informatics"/>
            <person name="Doyle S."/>
        </authorList>
    </citation>
    <scope>NUCLEOTIDE SEQUENCE [LARGE SCALE GENOMIC DNA]</scope>
    <source>
        <strain evidence="1 2">NCTC11685</strain>
    </source>
</reference>